<feature type="signal peptide" evidence="5">
    <location>
        <begin position="1"/>
        <end position="20"/>
    </location>
</feature>
<dbReference type="InterPro" id="IPR029230">
    <property type="entry name" value="Macin"/>
</dbReference>
<comment type="caution">
    <text evidence="6">The sequence shown here is derived from an EMBL/GenBank/DDBJ whole genome shotgun (WGS) entry which is preliminary data.</text>
</comment>
<dbReference type="InterPro" id="IPR038456">
    <property type="entry name" value="Macin_sf"/>
</dbReference>
<dbReference type="Pfam" id="PF14865">
    <property type="entry name" value="Macin"/>
    <property type="match status" value="1"/>
</dbReference>
<dbReference type="GO" id="GO:0006952">
    <property type="term" value="P:defense response"/>
    <property type="evidence" value="ECO:0007669"/>
    <property type="project" value="InterPro"/>
</dbReference>
<dbReference type="Proteomes" id="UP001328107">
    <property type="component" value="Unassembled WGS sequence"/>
</dbReference>
<sequence length="96" mass="10737">MQPLLLLIILLSNSIILVSSNCYDNWSRCTPQTSFWTGILWKSCPVYCRRCKGRESGGCAKVKNKECSGGYQCRCKGGNVKPSDNWLVKQTCKLGL</sequence>
<dbReference type="GO" id="GO:0005576">
    <property type="term" value="C:extracellular region"/>
    <property type="evidence" value="ECO:0007669"/>
    <property type="project" value="UniProtKB-SubCell"/>
</dbReference>
<evidence type="ECO:0000256" key="5">
    <source>
        <dbReference type="SAM" id="SignalP"/>
    </source>
</evidence>
<dbReference type="EMBL" id="BTRK01000005">
    <property type="protein sequence ID" value="GMR56354.1"/>
    <property type="molecule type" value="Genomic_DNA"/>
</dbReference>
<keyword evidence="4" id="KW-1015">Disulfide bond</keyword>
<dbReference type="AlphaFoldDB" id="A0AAN5I9E6"/>
<gene>
    <name evidence="6" type="ORF">PMAYCL1PPCAC_26549</name>
</gene>
<comment type="similarity">
    <text evidence="2">Belongs to the macin family.</text>
</comment>
<evidence type="ECO:0000256" key="2">
    <source>
        <dbReference type="ARBA" id="ARBA00010366"/>
    </source>
</evidence>
<keyword evidence="5" id="KW-0732">Signal</keyword>
<evidence type="ECO:0000313" key="7">
    <source>
        <dbReference type="Proteomes" id="UP001328107"/>
    </source>
</evidence>
<evidence type="ECO:0000256" key="1">
    <source>
        <dbReference type="ARBA" id="ARBA00004613"/>
    </source>
</evidence>
<keyword evidence="7" id="KW-1185">Reference proteome</keyword>
<accession>A0AAN5I9E6</accession>
<feature type="chain" id="PRO_5042853571" description="ShK domain-containing protein" evidence="5">
    <location>
        <begin position="21"/>
        <end position="96"/>
    </location>
</feature>
<organism evidence="6 7">
    <name type="scientific">Pristionchus mayeri</name>
    <dbReference type="NCBI Taxonomy" id="1317129"/>
    <lineage>
        <taxon>Eukaryota</taxon>
        <taxon>Metazoa</taxon>
        <taxon>Ecdysozoa</taxon>
        <taxon>Nematoda</taxon>
        <taxon>Chromadorea</taxon>
        <taxon>Rhabditida</taxon>
        <taxon>Rhabditina</taxon>
        <taxon>Diplogasteromorpha</taxon>
        <taxon>Diplogasteroidea</taxon>
        <taxon>Neodiplogasteridae</taxon>
        <taxon>Pristionchus</taxon>
    </lineage>
</organism>
<evidence type="ECO:0000256" key="3">
    <source>
        <dbReference type="ARBA" id="ARBA00022525"/>
    </source>
</evidence>
<protein>
    <recommendedName>
        <fullName evidence="8">ShK domain-containing protein</fullName>
    </recommendedName>
</protein>
<comment type="subcellular location">
    <subcellularLocation>
        <location evidence="1">Secreted</location>
    </subcellularLocation>
</comment>
<keyword evidence="3" id="KW-0964">Secreted</keyword>
<evidence type="ECO:0000313" key="6">
    <source>
        <dbReference type="EMBL" id="GMR56354.1"/>
    </source>
</evidence>
<name>A0AAN5I9E6_9BILA</name>
<proteinExistence type="inferred from homology"/>
<reference evidence="7" key="1">
    <citation type="submission" date="2022-10" db="EMBL/GenBank/DDBJ databases">
        <title>Genome assembly of Pristionchus species.</title>
        <authorList>
            <person name="Yoshida K."/>
            <person name="Sommer R.J."/>
        </authorList>
    </citation>
    <scope>NUCLEOTIDE SEQUENCE [LARGE SCALE GENOMIC DNA]</scope>
    <source>
        <strain evidence="7">RS5460</strain>
    </source>
</reference>
<dbReference type="Gene3D" id="3.30.30.100">
    <property type="match status" value="1"/>
</dbReference>
<evidence type="ECO:0000256" key="4">
    <source>
        <dbReference type="ARBA" id="ARBA00023157"/>
    </source>
</evidence>
<evidence type="ECO:0008006" key="8">
    <source>
        <dbReference type="Google" id="ProtNLM"/>
    </source>
</evidence>